<dbReference type="Proteomes" id="UP000018837">
    <property type="component" value="Unassembled WGS sequence"/>
</dbReference>
<organism evidence="1 2">
    <name type="scientific">Tannerella sp. oral taxon BU063 isolate Cell 2</name>
    <dbReference type="NCBI Taxonomy" id="1411148"/>
    <lineage>
        <taxon>Bacteria</taxon>
        <taxon>Pseudomonadati</taxon>
        <taxon>Bacteroidota</taxon>
        <taxon>Bacteroidia</taxon>
        <taxon>Bacteroidales</taxon>
        <taxon>Tannerellaceae</taxon>
        <taxon>Tannerella</taxon>
    </lineage>
</organism>
<keyword evidence="1" id="KW-0238">DNA-binding</keyword>
<dbReference type="AlphaFoldDB" id="W2C4B2"/>
<gene>
    <name evidence="1" type="ORF">N425_10265</name>
</gene>
<dbReference type="EMBL" id="AYUF01000485">
    <property type="protein sequence ID" value="ETK01312.1"/>
    <property type="molecule type" value="Genomic_DNA"/>
</dbReference>
<sequence length="70" mass="7954">MLDDMPGFGLAGYGDTVQEAIDDLYIAQEEMKELFHEEGKAFPELAFEFRFDEDTPVPEGFRMQAEMVAS</sequence>
<name>W2C4B2_9BACT</name>
<reference evidence="1 2" key="1">
    <citation type="submission" date="2013-11" db="EMBL/GenBank/DDBJ databases">
        <title>Single cell genomics of uncultured Tannerella BU063 (oral taxon 286).</title>
        <authorList>
            <person name="Beall C.J."/>
            <person name="Campbell A.G."/>
            <person name="Griffen A.L."/>
            <person name="Podar M."/>
            <person name="Leys E.J."/>
        </authorList>
    </citation>
    <scope>NUCLEOTIDE SEQUENCE [LARGE SCALE GENOMIC DNA]</scope>
    <source>
        <strain evidence="1">Cell 2</strain>
    </source>
</reference>
<evidence type="ECO:0000313" key="2">
    <source>
        <dbReference type="Proteomes" id="UP000018837"/>
    </source>
</evidence>
<comment type="caution">
    <text evidence="1">The sequence shown here is derived from an EMBL/GenBank/DDBJ whole genome shotgun (WGS) entry which is preliminary data.</text>
</comment>
<protein>
    <submittedName>
        <fullName evidence="1">DNA-binding protein</fullName>
    </submittedName>
</protein>
<accession>W2C4B2</accession>
<proteinExistence type="predicted"/>
<dbReference type="PATRIC" id="fig|1411148.3.peg.1655"/>
<evidence type="ECO:0000313" key="1">
    <source>
        <dbReference type="EMBL" id="ETK01312.1"/>
    </source>
</evidence>
<dbReference type="GO" id="GO:0003677">
    <property type="term" value="F:DNA binding"/>
    <property type="evidence" value="ECO:0007669"/>
    <property type="project" value="UniProtKB-KW"/>
</dbReference>